<gene>
    <name evidence="1" type="ORF">B0I36DRAFT_338458</name>
</gene>
<dbReference type="AlphaFoldDB" id="A0A9P8XRN5"/>
<dbReference type="Proteomes" id="UP000756346">
    <property type="component" value="Unassembled WGS sequence"/>
</dbReference>
<organism evidence="1 2">
    <name type="scientific">Microdochium trichocladiopsis</name>
    <dbReference type="NCBI Taxonomy" id="1682393"/>
    <lineage>
        <taxon>Eukaryota</taxon>
        <taxon>Fungi</taxon>
        <taxon>Dikarya</taxon>
        <taxon>Ascomycota</taxon>
        <taxon>Pezizomycotina</taxon>
        <taxon>Sordariomycetes</taxon>
        <taxon>Xylariomycetidae</taxon>
        <taxon>Xylariales</taxon>
        <taxon>Microdochiaceae</taxon>
        <taxon>Microdochium</taxon>
    </lineage>
</organism>
<dbReference type="RefSeq" id="XP_046005207.1">
    <property type="nucleotide sequence ID" value="XM_046155759.1"/>
</dbReference>
<reference evidence="1" key="1">
    <citation type="journal article" date="2021" name="Nat. Commun.">
        <title>Genetic determinants of endophytism in the Arabidopsis root mycobiome.</title>
        <authorList>
            <person name="Mesny F."/>
            <person name="Miyauchi S."/>
            <person name="Thiergart T."/>
            <person name="Pickel B."/>
            <person name="Atanasova L."/>
            <person name="Karlsson M."/>
            <person name="Huettel B."/>
            <person name="Barry K.W."/>
            <person name="Haridas S."/>
            <person name="Chen C."/>
            <person name="Bauer D."/>
            <person name="Andreopoulos W."/>
            <person name="Pangilinan J."/>
            <person name="LaButti K."/>
            <person name="Riley R."/>
            <person name="Lipzen A."/>
            <person name="Clum A."/>
            <person name="Drula E."/>
            <person name="Henrissat B."/>
            <person name="Kohler A."/>
            <person name="Grigoriev I.V."/>
            <person name="Martin F.M."/>
            <person name="Hacquard S."/>
        </authorList>
    </citation>
    <scope>NUCLEOTIDE SEQUENCE</scope>
    <source>
        <strain evidence="1">MPI-CAGE-CH-0230</strain>
    </source>
</reference>
<dbReference type="EMBL" id="JAGTJQ010000013">
    <property type="protein sequence ID" value="KAH7014240.1"/>
    <property type="molecule type" value="Genomic_DNA"/>
</dbReference>
<protein>
    <submittedName>
        <fullName evidence="1">Uncharacterized protein</fullName>
    </submittedName>
</protein>
<sequence>MRPDPSMPFSAVMQDAADALEAELDAYMVEGNRITRDLYRGLAMPWDVEKDLGFDRESFRRVEWATAWEGGEVRPMDEFFAPVSQAGGVVGASPGTVTAAAPSGPPKITTEIMEMMMSTGSPVIRWREAHPELVGTEQDVVRKFRRVVEKCLVDAAMGLDEVKGGLTGVMLLVKKK</sequence>
<evidence type="ECO:0000313" key="1">
    <source>
        <dbReference type="EMBL" id="KAH7014240.1"/>
    </source>
</evidence>
<evidence type="ECO:0000313" key="2">
    <source>
        <dbReference type="Proteomes" id="UP000756346"/>
    </source>
</evidence>
<accession>A0A9P8XRN5</accession>
<dbReference type="OrthoDB" id="10027013at2759"/>
<comment type="caution">
    <text evidence="1">The sequence shown here is derived from an EMBL/GenBank/DDBJ whole genome shotgun (WGS) entry which is preliminary data.</text>
</comment>
<proteinExistence type="predicted"/>
<dbReference type="GeneID" id="70185305"/>
<keyword evidence="2" id="KW-1185">Reference proteome</keyword>
<name>A0A9P8XRN5_9PEZI</name>